<dbReference type="InterPro" id="IPR052551">
    <property type="entry name" value="UV-DNA_repair_photolyase"/>
</dbReference>
<dbReference type="InterPro" id="IPR036134">
    <property type="entry name" value="Crypto/Photolyase_FAD-like_sf"/>
</dbReference>
<reference evidence="2 3" key="1">
    <citation type="submission" date="2018-04" db="EMBL/GenBank/DDBJ databases">
        <title>Complete genome uncultured novel isolate.</title>
        <authorList>
            <person name="Merlino G."/>
        </authorList>
    </citation>
    <scope>NUCLEOTIDE SEQUENCE [LARGE SCALE GENOMIC DNA]</scope>
    <source>
        <strain evidence="3">R1DC9</strain>
    </source>
</reference>
<proteinExistence type="predicted"/>
<dbReference type="Pfam" id="PF04244">
    <property type="entry name" value="DPRP"/>
    <property type="match status" value="1"/>
</dbReference>
<dbReference type="Proteomes" id="UP000298616">
    <property type="component" value="Chromosome"/>
</dbReference>
<dbReference type="Gene3D" id="1.10.10.1710">
    <property type="entry name" value="Deoxyribodipyrimidine photolyase-related"/>
    <property type="match status" value="1"/>
</dbReference>
<dbReference type="PANTHER" id="PTHR38657">
    <property type="entry name" value="SLR1343 PROTEIN"/>
    <property type="match status" value="1"/>
</dbReference>
<dbReference type="InterPro" id="IPR007357">
    <property type="entry name" value="PhrB-like"/>
</dbReference>
<dbReference type="Gene3D" id="1.25.40.80">
    <property type="match status" value="1"/>
</dbReference>
<dbReference type="GO" id="GO:0016829">
    <property type="term" value="F:lyase activity"/>
    <property type="evidence" value="ECO:0007669"/>
    <property type="project" value="UniProtKB-KW"/>
</dbReference>
<dbReference type="OrthoDB" id="5288100at2"/>
<dbReference type="Gene3D" id="1.10.579.10">
    <property type="entry name" value="DNA Cyclobutane Dipyrimidine Photolyase, subunit A, domain 3"/>
    <property type="match status" value="1"/>
</dbReference>
<dbReference type="Pfam" id="PF03441">
    <property type="entry name" value="FAD_binding_7"/>
    <property type="match status" value="1"/>
</dbReference>
<keyword evidence="3" id="KW-1185">Reference proteome</keyword>
<dbReference type="PANTHER" id="PTHR38657:SF1">
    <property type="entry name" value="SLR1343 PROTEIN"/>
    <property type="match status" value="1"/>
</dbReference>
<sequence length="498" mass="58554">MSSKKFKRLAIIAGDSLFDHDYDILTGNDPTLFFMAEDYDLCTHFKYHKQKIIYFLSAMRNHRDELKSKHKDIVYYELNESNQSLSFTEKLTETIEKHPSIETIVSYEISDKFFEKSIKGYCNSKQLNFEAVPSPKFLFSRDDFKNWLDDNESIRMQNYYIEKRKQLNILVEEGSPRGNKWSFDAENRKKIPKGLEIPERTGFEESKHVNEVLKLIERIFNKHPGETEAFKWAVTRRSALKVMNTFVDEKLDKFGPYQDAIISDDSFLFHSTLSPYLNSGLITPEEVLDAVLDKVDDAKFSSIEGFVRQIIGWREFMRGMYQHKEMNKNFWGHKGKLKKCWYDGTTGIDPIDDCIKKVNKHAYLHHIERLMIMGNIMLLSEVDPDECYRWFMEMFIDSADWVMAGNVYSMSQFADGGLFATKPYISGSNYIKKMSDYGKADWNKTVDGLYWRFIDKHREFFSSNPRLSMMVSMLDKKSDQDKKILFNAAEEFIKDTTY</sequence>
<dbReference type="EMBL" id="CP028923">
    <property type="protein sequence ID" value="QCK13579.1"/>
    <property type="molecule type" value="Genomic_DNA"/>
</dbReference>
<dbReference type="InterPro" id="IPR005101">
    <property type="entry name" value="Cryptochr/Photolyase_FAD-bd"/>
</dbReference>
<dbReference type="Gene3D" id="3.40.50.620">
    <property type="entry name" value="HUPs"/>
    <property type="match status" value="1"/>
</dbReference>
<protein>
    <submittedName>
        <fullName evidence="2">Cryptochrome/photolyase family protein</fullName>
    </submittedName>
</protein>
<name>A0A4D7JB04_9BACT</name>
<dbReference type="RefSeq" id="WP_137089177.1">
    <property type="nucleotide sequence ID" value="NZ_CP028923.1"/>
</dbReference>
<gene>
    <name evidence="2" type="ORF">DCC35_01825</name>
</gene>
<dbReference type="AlphaFoldDB" id="A0A4D7JB04"/>
<dbReference type="InterPro" id="IPR014729">
    <property type="entry name" value="Rossmann-like_a/b/a_fold"/>
</dbReference>
<organism evidence="2 3">
    <name type="scientific">Mangrovivirga cuniculi</name>
    <dbReference type="NCBI Taxonomy" id="2715131"/>
    <lineage>
        <taxon>Bacteria</taxon>
        <taxon>Pseudomonadati</taxon>
        <taxon>Bacteroidota</taxon>
        <taxon>Cytophagia</taxon>
        <taxon>Cytophagales</taxon>
        <taxon>Mangrovivirgaceae</taxon>
        <taxon>Mangrovivirga</taxon>
    </lineage>
</organism>
<accession>A0A4D7JB04</accession>
<dbReference type="KEGG" id="fpf:DCC35_01825"/>
<keyword evidence="2" id="KW-0456">Lyase</keyword>
<feature type="domain" description="Cryptochrome/DNA photolyase FAD-binding" evidence="1">
    <location>
        <begin position="323"/>
        <end position="410"/>
    </location>
</feature>
<dbReference type="SUPFAM" id="SSF48173">
    <property type="entry name" value="Cryptochrome/photolyase FAD-binding domain"/>
    <property type="match status" value="1"/>
</dbReference>
<evidence type="ECO:0000259" key="1">
    <source>
        <dbReference type="Pfam" id="PF03441"/>
    </source>
</evidence>
<evidence type="ECO:0000313" key="3">
    <source>
        <dbReference type="Proteomes" id="UP000298616"/>
    </source>
</evidence>
<evidence type="ECO:0000313" key="2">
    <source>
        <dbReference type="EMBL" id="QCK13579.1"/>
    </source>
</evidence>